<dbReference type="EMBL" id="JBBWWR010000005">
    <property type="protein sequence ID" value="KAK8967457.1"/>
    <property type="molecule type" value="Genomic_DNA"/>
</dbReference>
<evidence type="ECO:0000259" key="1">
    <source>
        <dbReference type="Pfam" id="PF12353"/>
    </source>
</evidence>
<evidence type="ECO:0000313" key="2">
    <source>
        <dbReference type="EMBL" id="KAK8967457.1"/>
    </source>
</evidence>
<gene>
    <name evidence="2" type="ORF">KSP40_PGU014250</name>
</gene>
<dbReference type="Proteomes" id="UP001412067">
    <property type="component" value="Unassembled WGS sequence"/>
</dbReference>
<protein>
    <recommendedName>
        <fullName evidence="1">Eukaryotic translation initiation factor 3 subunit G N-terminal domain-containing protein</fullName>
    </recommendedName>
</protein>
<organism evidence="2 3">
    <name type="scientific">Platanthera guangdongensis</name>
    <dbReference type="NCBI Taxonomy" id="2320717"/>
    <lineage>
        <taxon>Eukaryota</taxon>
        <taxon>Viridiplantae</taxon>
        <taxon>Streptophyta</taxon>
        <taxon>Embryophyta</taxon>
        <taxon>Tracheophyta</taxon>
        <taxon>Spermatophyta</taxon>
        <taxon>Magnoliopsida</taxon>
        <taxon>Liliopsida</taxon>
        <taxon>Asparagales</taxon>
        <taxon>Orchidaceae</taxon>
        <taxon>Orchidoideae</taxon>
        <taxon>Orchideae</taxon>
        <taxon>Orchidinae</taxon>
        <taxon>Platanthera</taxon>
    </lineage>
</organism>
<dbReference type="InterPro" id="IPR024675">
    <property type="entry name" value="eIF3g_N"/>
</dbReference>
<reference evidence="2 3" key="1">
    <citation type="journal article" date="2022" name="Nat. Plants">
        <title>Genomes of leafy and leafless Platanthera orchids illuminate the evolution of mycoheterotrophy.</title>
        <authorList>
            <person name="Li M.H."/>
            <person name="Liu K.W."/>
            <person name="Li Z."/>
            <person name="Lu H.C."/>
            <person name="Ye Q.L."/>
            <person name="Zhang D."/>
            <person name="Wang J.Y."/>
            <person name="Li Y.F."/>
            <person name="Zhong Z.M."/>
            <person name="Liu X."/>
            <person name="Yu X."/>
            <person name="Liu D.K."/>
            <person name="Tu X.D."/>
            <person name="Liu B."/>
            <person name="Hao Y."/>
            <person name="Liao X.Y."/>
            <person name="Jiang Y.T."/>
            <person name="Sun W.H."/>
            <person name="Chen J."/>
            <person name="Chen Y.Q."/>
            <person name="Ai Y."/>
            <person name="Zhai J.W."/>
            <person name="Wu S.S."/>
            <person name="Zhou Z."/>
            <person name="Hsiao Y.Y."/>
            <person name="Wu W.L."/>
            <person name="Chen Y.Y."/>
            <person name="Lin Y.F."/>
            <person name="Hsu J.L."/>
            <person name="Li C.Y."/>
            <person name="Wang Z.W."/>
            <person name="Zhao X."/>
            <person name="Zhong W.Y."/>
            <person name="Ma X.K."/>
            <person name="Ma L."/>
            <person name="Huang J."/>
            <person name="Chen G.Z."/>
            <person name="Huang M.Z."/>
            <person name="Huang L."/>
            <person name="Peng D.H."/>
            <person name="Luo Y.B."/>
            <person name="Zou S.Q."/>
            <person name="Chen S.P."/>
            <person name="Lan S."/>
            <person name="Tsai W.C."/>
            <person name="Van de Peer Y."/>
            <person name="Liu Z.J."/>
        </authorList>
    </citation>
    <scope>NUCLEOTIDE SEQUENCE [LARGE SCALE GENOMIC DNA]</scope>
    <source>
        <strain evidence="2">Lor288</strain>
    </source>
</reference>
<sequence>MELDASQAPTSKFWLRDLEEDDAGDMDFFLLPRMVIGPDENSLKKVIEYWYNDDGNKFKITTTTRTRKATHKT</sequence>
<evidence type="ECO:0000313" key="3">
    <source>
        <dbReference type="Proteomes" id="UP001412067"/>
    </source>
</evidence>
<dbReference type="Pfam" id="PF12353">
    <property type="entry name" value="eIF3g"/>
    <property type="match status" value="1"/>
</dbReference>
<comment type="caution">
    <text evidence="2">The sequence shown here is derived from an EMBL/GenBank/DDBJ whole genome shotgun (WGS) entry which is preliminary data.</text>
</comment>
<keyword evidence="3" id="KW-1185">Reference proteome</keyword>
<accession>A0ABR2MTB5</accession>
<feature type="domain" description="Eukaryotic translation initiation factor 3 subunit G N-terminal" evidence="1">
    <location>
        <begin position="36"/>
        <end position="72"/>
    </location>
</feature>
<name>A0ABR2MTB5_9ASPA</name>
<proteinExistence type="predicted"/>